<accession>A0AAQ3TZ84</accession>
<evidence type="ECO:0000313" key="2">
    <source>
        <dbReference type="Proteomes" id="UP001341281"/>
    </source>
</evidence>
<gene>
    <name evidence="1" type="ORF">U9M48_027324</name>
</gene>
<dbReference type="SUPFAM" id="SSF50494">
    <property type="entry name" value="Trypsin-like serine proteases"/>
    <property type="match status" value="1"/>
</dbReference>
<name>A0AAQ3TZ84_PASNO</name>
<evidence type="ECO:0000313" key="1">
    <source>
        <dbReference type="EMBL" id="WVZ79787.1"/>
    </source>
</evidence>
<keyword evidence="2" id="KW-1185">Reference proteome</keyword>
<sequence>MAKKRTYLTRSSTKNRRIDDLTRSSKKNKRSYFARRPTKNKTICNEGETDGLLISGDMGTESNQDVLSELSDDVVSNLSRNVVSLSLYDVSLATTLPDKRKDHDNLKIVRHGDSVVIGFLCGYNLGRDIAVVSVNSFPGLHGVDFRECEGDPLYDFHGNFLGMNVSSCTEGTLCVPEIRVLDQCLSLKMIKFPAQLTSFKEVRVGESSNGEMAGSQQEVHKDMLNEDQFGDLESLGYPERPKSMPAGESCIIDKYCTFYLQPDGIILAYNFEETFGDLQGEGEKRFFACTGCFIEWNEGATILTAANLIRESRHGHETVKNLRIKVLLPSKNQVDGILQHYNLHYNIALVSVNDYCPSHRRIFKSGKLMASRGRNIRMKGTLDCNFLEYSTCRISKAGIGGPLLDFEGNFVGVNFYDKYSRGTPFLLWDEVLDVLRYFKNKRTIVEAGHDDYASQKLDWRIPGDSSFRINRPRIVFEDGSFWIRKPYPLVRRRIIPGDILDKIYECKILTRTNIVYNQIDMKSGRN</sequence>
<dbReference type="AlphaFoldDB" id="A0AAQ3TZ84"/>
<dbReference type="PANTHER" id="PTHR18868:SF49">
    <property type="entry name" value="OS11G0147200 PROTEIN"/>
    <property type="match status" value="1"/>
</dbReference>
<reference evidence="1 2" key="1">
    <citation type="submission" date="2024-02" db="EMBL/GenBank/DDBJ databases">
        <title>High-quality chromosome-scale genome assembly of Pensacola bahiagrass (Paspalum notatum Flugge var. saurae).</title>
        <authorList>
            <person name="Vega J.M."/>
            <person name="Podio M."/>
            <person name="Orjuela J."/>
            <person name="Siena L.A."/>
            <person name="Pessino S.C."/>
            <person name="Combes M.C."/>
            <person name="Mariac C."/>
            <person name="Albertini E."/>
            <person name="Pupilli F."/>
            <person name="Ortiz J.P.A."/>
            <person name="Leblanc O."/>
        </authorList>
    </citation>
    <scope>NUCLEOTIDE SEQUENCE [LARGE SCALE GENOMIC DNA]</scope>
    <source>
        <strain evidence="1">R1</strain>
        <tissue evidence="1">Leaf</tissue>
    </source>
</reference>
<protein>
    <submittedName>
        <fullName evidence="1">Uncharacterized protein</fullName>
    </submittedName>
</protein>
<dbReference type="EMBL" id="CP144750">
    <property type="protein sequence ID" value="WVZ79787.1"/>
    <property type="molecule type" value="Genomic_DNA"/>
</dbReference>
<dbReference type="PANTHER" id="PTHR18868">
    <property type="entry name" value="OS07G0665300 PROTEIN-RELATED"/>
    <property type="match status" value="1"/>
</dbReference>
<organism evidence="1 2">
    <name type="scientific">Paspalum notatum var. saurae</name>
    <dbReference type="NCBI Taxonomy" id="547442"/>
    <lineage>
        <taxon>Eukaryota</taxon>
        <taxon>Viridiplantae</taxon>
        <taxon>Streptophyta</taxon>
        <taxon>Embryophyta</taxon>
        <taxon>Tracheophyta</taxon>
        <taxon>Spermatophyta</taxon>
        <taxon>Magnoliopsida</taxon>
        <taxon>Liliopsida</taxon>
        <taxon>Poales</taxon>
        <taxon>Poaceae</taxon>
        <taxon>PACMAD clade</taxon>
        <taxon>Panicoideae</taxon>
        <taxon>Andropogonodae</taxon>
        <taxon>Paspaleae</taxon>
        <taxon>Paspalinae</taxon>
        <taxon>Paspalum</taxon>
    </lineage>
</organism>
<dbReference type="Proteomes" id="UP001341281">
    <property type="component" value="Chromosome 06"/>
</dbReference>
<proteinExistence type="predicted"/>
<dbReference type="InterPro" id="IPR009003">
    <property type="entry name" value="Peptidase_S1_PA"/>
</dbReference>